<gene>
    <name evidence="1" type="ORF">LECACI_7A001526</name>
</gene>
<name>A0AAI8YT62_9PEZI</name>
<keyword evidence="2" id="KW-1185">Reference proteome</keyword>
<evidence type="ECO:0000313" key="1">
    <source>
        <dbReference type="EMBL" id="CAK3842805.1"/>
    </source>
</evidence>
<protein>
    <submittedName>
        <fullName evidence="1">Uncharacterized protein</fullName>
    </submittedName>
</protein>
<proteinExistence type="predicted"/>
<evidence type="ECO:0000313" key="2">
    <source>
        <dbReference type="Proteomes" id="UP001296104"/>
    </source>
</evidence>
<reference evidence="1" key="1">
    <citation type="submission" date="2023-11" db="EMBL/GenBank/DDBJ databases">
        <authorList>
            <person name="Alioto T."/>
            <person name="Alioto T."/>
            <person name="Gomez Garrido J."/>
        </authorList>
    </citation>
    <scope>NUCLEOTIDE SEQUENCE</scope>
</reference>
<dbReference type="AlphaFoldDB" id="A0AAI8YT62"/>
<dbReference type="EMBL" id="CAVMBE010000006">
    <property type="protein sequence ID" value="CAK3842805.1"/>
    <property type="molecule type" value="Genomic_DNA"/>
</dbReference>
<comment type="caution">
    <text evidence="1">The sequence shown here is derived from an EMBL/GenBank/DDBJ whole genome shotgun (WGS) entry which is preliminary data.</text>
</comment>
<organism evidence="1 2">
    <name type="scientific">Lecanosticta acicola</name>
    <dbReference type="NCBI Taxonomy" id="111012"/>
    <lineage>
        <taxon>Eukaryota</taxon>
        <taxon>Fungi</taxon>
        <taxon>Dikarya</taxon>
        <taxon>Ascomycota</taxon>
        <taxon>Pezizomycotina</taxon>
        <taxon>Dothideomycetes</taxon>
        <taxon>Dothideomycetidae</taxon>
        <taxon>Mycosphaerellales</taxon>
        <taxon>Mycosphaerellaceae</taxon>
        <taxon>Lecanosticta</taxon>
    </lineage>
</organism>
<accession>A0AAI8YT62</accession>
<dbReference type="Proteomes" id="UP001296104">
    <property type="component" value="Unassembled WGS sequence"/>
</dbReference>
<sequence>METPKEDAVNPEVSNALILDPHFQLLDAVEDNLQVEAEQVYGDFAQLWPYAGKPLMRVKDLESSAAKEIALREIDYEQQSCRRMNMLASGITLFKTHGVRNIKASRTSYRPVEDDHICKISDDCAEMLAGSRWSQLSTQEQDFWASETKQLMAAASESLDDSTYAKFIDRDFAASCSGQILINHPICFRIPTPDVNAPSKIVNQPCSDCSHPVLVPQQPPVVSRGGLYTLSSKITDLIDTAESLCDDPLAVLNALADVLTADGRALFGRHGLLPAEEKVGPEKASAYVADVWNSLGPEAKSYWRAQTSWIQNGLRKNIKGWLDHVKNQQCSPRNIQYFCRIRQSLEAYELRNEDGQGAHRLSDSSDAAVCEVNDNLRTGFVAPNLLRENDDVPSTSSESSDRFLKTEAILTTNTRHSNNFAMKFLCGSLSVRGRTPSADEIVWKSLQGIENRICENTNSQLTGRFRGTRLNYDPLAEDVTRETKVEDG</sequence>